<accession>A0ABV5I2E6</accession>
<dbReference type="Gene3D" id="1.10.101.10">
    <property type="entry name" value="PGBD-like superfamily/PGBD"/>
    <property type="match status" value="1"/>
</dbReference>
<dbReference type="PROSITE" id="PS51257">
    <property type="entry name" value="PROKAR_LIPOPROTEIN"/>
    <property type="match status" value="1"/>
</dbReference>
<feature type="chain" id="PRO_5046279106" evidence="1">
    <location>
        <begin position="24"/>
        <end position="170"/>
    </location>
</feature>
<reference evidence="3 4" key="1">
    <citation type="submission" date="2024-09" db="EMBL/GenBank/DDBJ databases">
        <authorList>
            <person name="Sun Q."/>
            <person name="Mori K."/>
        </authorList>
    </citation>
    <scope>NUCLEOTIDE SEQUENCE [LARGE SCALE GENOMIC DNA]</scope>
    <source>
        <strain evidence="3 4">CECT 9424</strain>
    </source>
</reference>
<sequence>MPRRSSPAAALILALAACQPVSQVPGGPPPGLAEAPPGAPPGTCWGRQVSPAVVETVTEQVQTAPAVTAPDGRVIAPARYATETRQAIVEERRVRWIETPCPAVQTPDFIASLQRALIARALHTGPVTGRTDKRTRAAIRRYQAARGLDSDILSLKSARELGLVALPRPE</sequence>
<dbReference type="RefSeq" id="WP_377070423.1">
    <property type="nucleotide sequence ID" value="NZ_JBHMEC010000019.1"/>
</dbReference>
<keyword evidence="4" id="KW-1185">Reference proteome</keyword>
<dbReference type="InterPro" id="IPR002477">
    <property type="entry name" value="Peptidoglycan-bd-like"/>
</dbReference>
<feature type="domain" description="Peptidoglycan binding-like" evidence="2">
    <location>
        <begin position="110"/>
        <end position="151"/>
    </location>
</feature>
<evidence type="ECO:0000259" key="2">
    <source>
        <dbReference type="Pfam" id="PF01471"/>
    </source>
</evidence>
<dbReference type="SUPFAM" id="SSF47090">
    <property type="entry name" value="PGBD-like"/>
    <property type="match status" value="1"/>
</dbReference>
<dbReference type="Proteomes" id="UP001589670">
    <property type="component" value="Unassembled WGS sequence"/>
</dbReference>
<feature type="signal peptide" evidence="1">
    <location>
        <begin position="1"/>
        <end position="23"/>
    </location>
</feature>
<dbReference type="EMBL" id="JBHMEC010000019">
    <property type="protein sequence ID" value="MFB9150870.1"/>
    <property type="molecule type" value="Genomic_DNA"/>
</dbReference>
<evidence type="ECO:0000313" key="3">
    <source>
        <dbReference type="EMBL" id="MFB9150870.1"/>
    </source>
</evidence>
<proteinExistence type="predicted"/>
<organism evidence="3 4">
    <name type="scientific">Roseovarius ramblicola</name>
    <dbReference type="NCBI Taxonomy" id="2022336"/>
    <lineage>
        <taxon>Bacteria</taxon>
        <taxon>Pseudomonadati</taxon>
        <taxon>Pseudomonadota</taxon>
        <taxon>Alphaproteobacteria</taxon>
        <taxon>Rhodobacterales</taxon>
        <taxon>Roseobacteraceae</taxon>
        <taxon>Roseovarius</taxon>
    </lineage>
</organism>
<gene>
    <name evidence="3" type="ORF">ACFFU4_14035</name>
</gene>
<dbReference type="Pfam" id="PF01471">
    <property type="entry name" value="PG_binding_1"/>
    <property type="match status" value="1"/>
</dbReference>
<evidence type="ECO:0000256" key="1">
    <source>
        <dbReference type="SAM" id="SignalP"/>
    </source>
</evidence>
<protein>
    <submittedName>
        <fullName evidence="3">Peptidoglycan-binding domain-containing protein</fullName>
    </submittedName>
</protein>
<dbReference type="InterPro" id="IPR036365">
    <property type="entry name" value="PGBD-like_sf"/>
</dbReference>
<keyword evidence="1" id="KW-0732">Signal</keyword>
<evidence type="ECO:0000313" key="4">
    <source>
        <dbReference type="Proteomes" id="UP001589670"/>
    </source>
</evidence>
<comment type="caution">
    <text evidence="3">The sequence shown here is derived from an EMBL/GenBank/DDBJ whole genome shotgun (WGS) entry which is preliminary data.</text>
</comment>
<dbReference type="InterPro" id="IPR036366">
    <property type="entry name" value="PGBDSf"/>
</dbReference>
<name>A0ABV5I2E6_9RHOB</name>